<feature type="compositionally biased region" description="Basic and acidic residues" evidence="1">
    <location>
        <begin position="18"/>
        <end position="33"/>
    </location>
</feature>
<accession>A0A1G4BKG3</accession>
<dbReference type="Proteomes" id="UP000176998">
    <property type="component" value="Unassembled WGS sequence"/>
</dbReference>
<protein>
    <submittedName>
        <fullName evidence="2">Uncharacterized protein</fullName>
    </submittedName>
</protein>
<name>A0A1G4BKG3_9PEZI</name>
<gene>
    <name evidence="2" type="ORF">CORC01_02810</name>
</gene>
<sequence length="309" mass="34754">MYSQSSRSASHKHVRRGEKKDKDHKSKESSRKQEAPLTHFSFLFIVNEFQIREFDDEGHNIEPHSDRYGNELPPVSADGYSRELIGRVWRYTNGVVAPAGNEFYWYRPEMGLPGRICGPIPDGSQTGESYLGQMQEYKTYSVFNCWRFLPCWCTDVDVSTIDGEPPDGWHSLTFLPPDPQDPGFTRILYPGGPQRHASGSNPSWIPHLLPRTFATPSSSAPQSTGLGGNLPIIIALLALTKQPGCTDDVFQSRQWDMNRFGGRRSPHADPDPIGPPRGVMVQVCCDSYNYNSTIDAIMDFEERERAIVG</sequence>
<evidence type="ECO:0000313" key="3">
    <source>
        <dbReference type="Proteomes" id="UP000176998"/>
    </source>
</evidence>
<evidence type="ECO:0000313" key="2">
    <source>
        <dbReference type="EMBL" id="OHF01932.1"/>
    </source>
</evidence>
<dbReference type="STRING" id="1209926.A0A1G4BKG3"/>
<feature type="region of interest" description="Disordered" evidence="1">
    <location>
        <begin position="1"/>
        <end position="33"/>
    </location>
</feature>
<comment type="caution">
    <text evidence="2">The sequence shown here is derived from an EMBL/GenBank/DDBJ whole genome shotgun (WGS) entry which is preliminary data.</text>
</comment>
<dbReference type="AlphaFoldDB" id="A0A1G4BKG3"/>
<proteinExistence type="predicted"/>
<evidence type="ECO:0000256" key="1">
    <source>
        <dbReference type="SAM" id="MobiDB-lite"/>
    </source>
</evidence>
<organism evidence="2 3">
    <name type="scientific">Colletotrichum orchidophilum</name>
    <dbReference type="NCBI Taxonomy" id="1209926"/>
    <lineage>
        <taxon>Eukaryota</taxon>
        <taxon>Fungi</taxon>
        <taxon>Dikarya</taxon>
        <taxon>Ascomycota</taxon>
        <taxon>Pezizomycotina</taxon>
        <taxon>Sordariomycetes</taxon>
        <taxon>Hypocreomycetidae</taxon>
        <taxon>Glomerellales</taxon>
        <taxon>Glomerellaceae</taxon>
        <taxon>Colletotrichum</taxon>
    </lineage>
</organism>
<dbReference type="RefSeq" id="XP_022479074.1">
    <property type="nucleotide sequence ID" value="XM_022614460.1"/>
</dbReference>
<dbReference type="GeneID" id="34555970"/>
<keyword evidence="3" id="KW-1185">Reference proteome</keyword>
<dbReference type="OrthoDB" id="5243686at2759"/>
<reference evidence="2 3" key="1">
    <citation type="submission" date="2016-09" db="EMBL/GenBank/DDBJ databases">
        <authorList>
            <person name="Capua I."/>
            <person name="De Benedictis P."/>
            <person name="Joannis T."/>
            <person name="Lombin L.H."/>
            <person name="Cattoli G."/>
        </authorList>
    </citation>
    <scope>NUCLEOTIDE SEQUENCE [LARGE SCALE GENOMIC DNA]</scope>
    <source>
        <strain evidence="2 3">IMI 309357</strain>
    </source>
</reference>
<dbReference type="EMBL" id="MJBS01000016">
    <property type="protein sequence ID" value="OHF01932.1"/>
    <property type="molecule type" value="Genomic_DNA"/>
</dbReference>